<evidence type="ECO:0000256" key="4">
    <source>
        <dbReference type="ARBA" id="ARBA00022729"/>
    </source>
</evidence>
<protein>
    <submittedName>
        <fullName evidence="11">Er membrane protein complex subunit 7</fullName>
    </submittedName>
</protein>
<comment type="similarity">
    <text evidence="2">Belongs to the EMC7 family.</text>
</comment>
<keyword evidence="12" id="KW-1185">Reference proteome</keyword>
<evidence type="ECO:0000313" key="11">
    <source>
        <dbReference type="EMBL" id="KAJ5079608.1"/>
    </source>
</evidence>
<keyword evidence="6 8" id="KW-0472">Membrane</keyword>
<feature type="compositionally biased region" description="Basic residues" evidence="7">
    <location>
        <begin position="204"/>
        <end position="214"/>
    </location>
</feature>
<feature type="domain" description="ER membrane protein complex subunit 7 beta-sandwich" evidence="10">
    <location>
        <begin position="41"/>
        <end position="145"/>
    </location>
</feature>
<evidence type="ECO:0000256" key="1">
    <source>
        <dbReference type="ARBA" id="ARBA00004167"/>
    </source>
</evidence>
<gene>
    <name evidence="11" type="ORF">M0811_14386</name>
</gene>
<dbReference type="EMBL" id="JAPDFW010000025">
    <property type="protein sequence ID" value="KAJ5079608.1"/>
    <property type="molecule type" value="Genomic_DNA"/>
</dbReference>
<dbReference type="PANTHER" id="PTHR13605:SF4">
    <property type="entry name" value="ER MEMBRANE PROTEIN COMPLEX SUBUNIT 7"/>
    <property type="match status" value="1"/>
</dbReference>
<evidence type="ECO:0000256" key="5">
    <source>
        <dbReference type="ARBA" id="ARBA00022989"/>
    </source>
</evidence>
<feature type="chain" id="PRO_5040228199" evidence="9">
    <location>
        <begin position="22"/>
        <end position="214"/>
    </location>
</feature>
<name>A0A9Q0LV36_ANAIG</name>
<dbReference type="Pfam" id="PF09430">
    <property type="entry name" value="EMC7_beta-sandw"/>
    <property type="match status" value="1"/>
</dbReference>
<evidence type="ECO:0000313" key="12">
    <source>
        <dbReference type="Proteomes" id="UP001149090"/>
    </source>
</evidence>
<dbReference type="AlphaFoldDB" id="A0A9Q0LV36"/>
<dbReference type="GO" id="GO:0072546">
    <property type="term" value="C:EMC complex"/>
    <property type="evidence" value="ECO:0007669"/>
    <property type="project" value="TreeGrafter"/>
</dbReference>
<feature type="signal peptide" evidence="9">
    <location>
        <begin position="1"/>
        <end position="21"/>
    </location>
</feature>
<evidence type="ECO:0000256" key="9">
    <source>
        <dbReference type="SAM" id="SignalP"/>
    </source>
</evidence>
<sequence length="214" mass="24598">MNFLSFLFFTFLFIFITSSKSDSLNNFEIEGKVIIPGTSRIPQFKIILNGGKYVSFTALNGKFNFHGLQKGVYYLEVVSSDYIFSPVVIDVHMRKEGEIRIQTADETNKKLKYPLKLIPLKQVYFSVQKPPFQFANLLKNPMILMLGSSLIFMFIVPKMMKNIDPNDLPQLNQRDDKGNPVGLLSQMSQLLNQQMEKSQPMKKSTAKKNKKKQK</sequence>
<feature type="transmembrane region" description="Helical" evidence="8">
    <location>
        <begin position="137"/>
        <end position="156"/>
    </location>
</feature>
<keyword evidence="3 8" id="KW-0812">Transmembrane</keyword>
<dbReference type="OMA" id="EMENMQM"/>
<evidence type="ECO:0000256" key="7">
    <source>
        <dbReference type="SAM" id="MobiDB-lite"/>
    </source>
</evidence>
<evidence type="ECO:0000256" key="3">
    <source>
        <dbReference type="ARBA" id="ARBA00022692"/>
    </source>
</evidence>
<dbReference type="InterPro" id="IPR019008">
    <property type="entry name" value="Beta_sandwich_EMC7"/>
</dbReference>
<evidence type="ECO:0000256" key="8">
    <source>
        <dbReference type="SAM" id="Phobius"/>
    </source>
</evidence>
<dbReference type="OrthoDB" id="27095at2759"/>
<organism evidence="11 12">
    <name type="scientific">Anaeramoeba ignava</name>
    <name type="common">Anaerobic marine amoeba</name>
    <dbReference type="NCBI Taxonomy" id="1746090"/>
    <lineage>
        <taxon>Eukaryota</taxon>
        <taxon>Metamonada</taxon>
        <taxon>Anaeramoebidae</taxon>
        <taxon>Anaeramoeba</taxon>
    </lineage>
</organism>
<keyword evidence="4 9" id="KW-0732">Signal</keyword>
<dbReference type="GO" id="GO:0030246">
    <property type="term" value="F:carbohydrate binding"/>
    <property type="evidence" value="ECO:0007669"/>
    <property type="project" value="InterPro"/>
</dbReference>
<dbReference type="InterPro" id="IPR039163">
    <property type="entry name" value="EMC7"/>
</dbReference>
<dbReference type="Proteomes" id="UP001149090">
    <property type="component" value="Unassembled WGS sequence"/>
</dbReference>
<comment type="subcellular location">
    <subcellularLocation>
        <location evidence="1">Membrane</location>
        <topology evidence="1">Single-pass membrane protein</topology>
    </subcellularLocation>
</comment>
<accession>A0A9Q0LV36</accession>
<feature type="region of interest" description="Disordered" evidence="7">
    <location>
        <begin position="192"/>
        <end position="214"/>
    </location>
</feature>
<dbReference type="SUPFAM" id="SSF49452">
    <property type="entry name" value="Starch-binding domain-like"/>
    <property type="match status" value="1"/>
</dbReference>
<comment type="caution">
    <text evidence="11">The sequence shown here is derived from an EMBL/GenBank/DDBJ whole genome shotgun (WGS) entry which is preliminary data.</text>
</comment>
<evidence type="ECO:0000256" key="2">
    <source>
        <dbReference type="ARBA" id="ARBA00008880"/>
    </source>
</evidence>
<evidence type="ECO:0000259" key="10">
    <source>
        <dbReference type="Pfam" id="PF09430"/>
    </source>
</evidence>
<dbReference type="InterPro" id="IPR013784">
    <property type="entry name" value="Carb-bd-like_fold"/>
</dbReference>
<keyword evidence="5 8" id="KW-1133">Transmembrane helix</keyword>
<dbReference type="PANTHER" id="PTHR13605">
    <property type="entry name" value="ER MEMBRANE PROTEIN COMPLEX SUBUNIT 7"/>
    <property type="match status" value="1"/>
</dbReference>
<evidence type="ECO:0000256" key="6">
    <source>
        <dbReference type="ARBA" id="ARBA00023136"/>
    </source>
</evidence>
<reference evidence="11" key="1">
    <citation type="submission" date="2022-10" db="EMBL/GenBank/DDBJ databases">
        <title>Novel sulphate-reducing endosymbionts in the free-living metamonad Anaeramoeba.</title>
        <authorList>
            <person name="Jerlstrom-Hultqvist J."/>
            <person name="Cepicka I."/>
            <person name="Gallot-Lavallee L."/>
            <person name="Salas-Leiva D."/>
            <person name="Curtis B.A."/>
            <person name="Zahonova K."/>
            <person name="Pipaliya S."/>
            <person name="Dacks J."/>
            <person name="Roger A.J."/>
        </authorList>
    </citation>
    <scope>NUCLEOTIDE SEQUENCE</scope>
    <source>
        <strain evidence="11">BMAN</strain>
    </source>
</reference>
<proteinExistence type="inferred from homology"/>